<proteinExistence type="inferred from homology"/>
<dbReference type="PANTHER" id="PTHR28286:SF1">
    <property type="entry name" value="30 KDA HEAT SHOCK PROTEIN-RELATED"/>
    <property type="match status" value="1"/>
</dbReference>
<feature type="transmembrane region" description="Helical" evidence="10">
    <location>
        <begin position="193"/>
        <end position="212"/>
    </location>
</feature>
<evidence type="ECO:0000256" key="10">
    <source>
        <dbReference type="SAM" id="Phobius"/>
    </source>
</evidence>
<dbReference type="AlphaFoldDB" id="A0A6A6UTA6"/>
<dbReference type="OrthoDB" id="536545at2759"/>
<dbReference type="GO" id="GO:0005783">
    <property type="term" value="C:endoplasmic reticulum"/>
    <property type="evidence" value="ECO:0007669"/>
    <property type="project" value="TreeGrafter"/>
</dbReference>
<evidence type="ECO:0000256" key="5">
    <source>
        <dbReference type="ARBA" id="ARBA00022692"/>
    </source>
</evidence>
<comment type="similarity">
    <text evidence="2">Belongs to the archaeal/bacterial/fungal opsin family.</text>
</comment>
<comment type="subcellular location">
    <subcellularLocation>
        <location evidence="1">Membrane</location>
        <topology evidence="1">Multi-pass membrane protein</topology>
    </subcellularLocation>
</comment>
<dbReference type="InterPro" id="IPR001425">
    <property type="entry name" value="Arc/bac/fun_rhodopsins"/>
</dbReference>
<dbReference type="Gene3D" id="1.20.1070.10">
    <property type="entry name" value="Rhodopsin 7-helix transmembrane proteins"/>
    <property type="match status" value="1"/>
</dbReference>
<evidence type="ECO:0000256" key="1">
    <source>
        <dbReference type="ARBA" id="ARBA00004141"/>
    </source>
</evidence>
<evidence type="ECO:0000313" key="11">
    <source>
        <dbReference type="EMBL" id="KAF2675040.1"/>
    </source>
</evidence>
<dbReference type="InterPro" id="IPR043476">
    <property type="entry name" value="Yro2-like_7TM"/>
</dbReference>
<feature type="transmembrane region" description="Helical" evidence="10">
    <location>
        <begin position="53"/>
        <end position="72"/>
    </location>
</feature>
<evidence type="ECO:0000256" key="9">
    <source>
        <dbReference type="ARBA" id="ARBA00023136"/>
    </source>
</evidence>
<sequence>MGNHALDVNPPFGADIHITTRGSDWLWTVFSLFTLATILFLAHSFVKLPSERLFHYIDISILLLASITYFTYASDLGYVGIGVEFFRSNHKVRGATRQIFYVHHIYWVLSTPLLLLNVLLTAALPWTHVFFVILVSLVATVSFLVGALISSTYKWGFFVFGLAALGYIAYTLVIPGRKHAAFLGTDVARAYNVAALLLIFAGFLYPIAWGVSEGGNVISPDSEAVFYGILDLLVAFGVCGWTIWAHHDIDPSRLNLRLRSYDEDIPGAKGHVEKPRPAANV</sequence>
<dbReference type="SUPFAM" id="SSF81321">
    <property type="entry name" value="Family A G protein-coupled receptor-like"/>
    <property type="match status" value="1"/>
</dbReference>
<dbReference type="SMART" id="SM01021">
    <property type="entry name" value="Bac_rhodopsin"/>
    <property type="match status" value="1"/>
</dbReference>
<evidence type="ECO:0000256" key="8">
    <source>
        <dbReference type="ARBA" id="ARBA00022991"/>
    </source>
</evidence>
<feature type="transmembrane region" description="Helical" evidence="10">
    <location>
        <begin position="129"/>
        <end position="149"/>
    </location>
</feature>
<accession>A0A6A6UTA6</accession>
<reference evidence="11" key="1">
    <citation type="journal article" date="2020" name="Stud. Mycol.">
        <title>101 Dothideomycetes genomes: a test case for predicting lifestyles and emergence of pathogens.</title>
        <authorList>
            <person name="Haridas S."/>
            <person name="Albert R."/>
            <person name="Binder M."/>
            <person name="Bloem J."/>
            <person name="Labutti K."/>
            <person name="Salamov A."/>
            <person name="Andreopoulos B."/>
            <person name="Baker S."/>
            <person name="Barry K."/>
            <person name="Bills G."/>
            <person name="Bluhm B."/>
            <person name="Cannon C."/>
            <person name="Castanera R."/>
            <person name="Culley D."/>
            <person name="Daum C."/>
            <person name="Ezra D."/>
            <person name="Gonzalez J."/>
            <person name="Henrissat B."/>
            <person name="Kuo A."/>
            <person name="Liang C."/>
            <person name="Lipzen A."/>
            <person name="Lutzoni F."/>
            <person name="Magnuson J."/>
            <person name="Mondo S."/>
            <person name="Nolan M."/>
            <person name="Ohm R."/>
            <person name="Pangilinan J."/>
            <person name="Park H.-J."/>
            <person name="Ramirez L."/>
            <person name="Alfaro M."/>
            <person name="Sun H."/>
            <person name="Tritt A."/>
            <person name="Yoshinaga Y."/>
            <person name="Zwiers L.-H."/>
            <person name="Turgeon B."/>
            <person name="Goodwin S."/>
            <person name="Spatafora J."/>
            <person name="Crous P."/>
            <person name="Grigoriev I."/>
        </authorList>
    </citation>
    <scope>NUCLEOTIDE SEQUENCE</scope>
    <source>
        <strain evidence="11">CBS 115976</strain>
    </source>
</reference>
<dbReference type="GO" id="GO:0009881">
    <property type="term" value="F:photoreceptor activity"/>
    <property type="evidence" value="ECO:0007669"/>
    <property type="project" value="UniProtKB-KW"/>
</dbReference>
<keyword evidence="12" id="KW-1185">Reference proteome</keyword>
<dbReference type="GO" id="GO:0007602">
    <property type="term" value="P:phototransduction"/>
    <property type="evidence" value="ECO:0007669"/>
    <property type="project" value="UniProtKB-KW"/>
</dbReference>
<dbReference type="EMBL" id="MU004230">
    <property type="protein sequence ID" value="KAF2675040.1"/>
    <property type="molecule type" value="Genomic_DNA"/>
</dbReference>
<gene>
    <name evidence="11" type="ORF">BT63DRAFT_27116</name>
</gene>
<keyword evidence="5 10" id="KW-0812">Transmembrane</keyword>
<evidence type="ECO:0000256" key="6">
    <source>
        <dbReference type="ARBA" id="ARBA00022925"/>
    </source>
</evidence>
<dbReference type="Pfam" id="PF01036">
    <property type="entry name" value="Bac_rhodopsin"/>
    <property type="match status" value="1"/>
</dbReference>
<keyword evidence="4" id="KW-0716">Sensory transduction</keyword>
<organism evidence="11 12">
    <name type="scientific">Microthyrium microscopicum</name>
    <dbReference type="NCBI Taxonomy" id="703497"/>
    <lineage>
        <taxon>Eukaryota</taxon>
        <taxon>Fungi</taxon>
        <taxon>Dikarya</taxon>
        <taxon>Ascomycota</taxon>
        <taxon>Pezizomycotina</taxon>
        <taxon>Dothideomycetes</taxon>
        <taxon>Dothideomycetes incertae sedis</taxon>
        <taxon>Microthyriales</taxon>
        <taxon>Microthyriaceae</taxon>
        <taxon>Microthyrium</taxon>
    </lineage>
</organism>
<dbReference type="PRINTS" id="PR00251">
    <property type="entry name" value="BACTRLOPSIN"/>
</dbReference>
<dbReference type="FunFam" id="1.20.1070.10:FF:000160">
    <property type="entry name" value="Related to Opsin-1"/>
    <property type="match status" value="1"/>
</dbReference>
<evidence type="ECO:0000256" key="3">
    <source>
        <dbReference type="ARBA" id="ARBA00022543"/>
    </source>
</evidence>
<dbReference type="CDD" id="cd15239">
    <property type="entry name" value="7tm_YRO2_fungal-like"/>
    <property type="match status" value="1"/>
</dbReference>
<name>A0A6A6UTA6_9PEZI</name>
<evidence type="ECO:0000256" key="7">
    <source>
        <dbReference type="ARBA" id="ARBA00022989"/>
    </source>
</evidence>
<feature type="transmembrane region" description="Helical" evidence="10">
    <location>
        <begin position="224"/>
        <end position="244"/>
    </location>
</feature>
<keyword evidence="7 10" id="KW-1133">Transmembrane helix</keyword>
<keyword evidence="8" id="KW-0157">Chromophore</keyword>
<keyword evidence="9 10" id="KW-0472">Membrane</keyword>
<evidence type="ECO:0000256" key="4">
    <source>
        <dbReference type="ARBA" id="ARBA00022606"/>
    </source>
</evidence>
<feature type="transmembrane region" description="Helical" evidence="10">
    <location>
        <begin position="155"/>
        <end position="173"/>
    </location>
</feature>
<evidence type="ECO:0000256" key="2">
    <source>
        <dbReference type="ARBA" id="ARBA00008130"/>
    </source>
</evidence>
<keyword evidence="11" id="KW-0675">Receptor</keyword>
<evidence type="ECO:0000313" key="12">
    <source>
        <dbReference type="Proteomes" id="UP000799302"/>
    </source>
</evidence>
<dbReference type="Proteomes" id="UP000799302">
    <property type="component" value="Unassembled WGS sequence"/>
</dbReference>
<protein>
    <submittedName>
        <fullName evidence="11">Family A G protein-coupled receptor-like protein</fullName>
    </submittedName>
</protein>
<feature type="transmembrane region" description="Helical" evidence="10">
    <location>
        <begin position="104"/>
        <end position="122"/>
    </location>
</feature>
<dbReference type="GO" id="GO:0005886">
    <property type="term" value="C:plasma membrane"/>
    <property type="evidence" value="ECO:0007669"/>
    <property type="project" value="TreeGrafter"/>
</dbReference>
<keyword evidence="3" id="KW-0600">Photoreceptor protein</keyword>
<feature type="transmembrane region" description="Helical" evidence="10">
    <location>
        <begin position="25"/>
        <end position="46"/>
    </location>
</feature>
<dbReference type="PANTHER" id="PTHR28286">
    <property type="match status" value="1"/>
</dbReference>
<keyword evidence="6" id="KW-0681">Retinal protein</keyword>